<feature type="region of interest" description="Disordered" evidence="1">
    <location>
        <begin position="250"/>
        <end position="316"/>
    </location>
</feature>
<evidence type="ECO:0000313" key="2">
    <source>
        <dbReference type="EMBL" id="EJK63438.1"/>
    </source>
</evidence>
<feature type="compositionally biased region" description="Polar residues" evidence="1">
    <location>
        <begin position="266"/>
        <end position="277"/>
    </location>
</feature>
<accession>K0SBB6</accession>
<feature type="compositionally biased region" description="Basic and acidic residues" evidence="1">
    <location>
        <begin position="292"/>
        <end position="309"/>
    </location>
</feature>
<protein>
    <submittedName>
        <fullName evidence="2">Uncharacterized protein</fullName>
    </submittedName>
</protein>
<feature type="region of interest" description="Disordered" evidence="1">
    <location>
        <begin position="167"/>
        <end position="237"/>
    </location>
</feature>
<dbReference type="AlphaFoldDB" id="K0SBB6"/>
<evidence type="ECO:0000256" key="1">
    <source>
        <dbReference type="SAM" id="MobiDB-lite"/>
    </source>
</evidence>
<dbReference type="Proteomes" id="UP000266841">
    <property type="component" value="Unassembled WGS sequence"/>
</dbReference>
<gene>
    <name evidence="2" type="ORF">THAOC_15896</name>
</gene>
<proteinExistence type="predicted"/>
<comment type="caution">
    <text evidence="2">The sequence shown here is derived from an EMBL/GenBank/DDBJ whole genome shotgun (WGS) entry which is preliminary data.</text>
</comment>
<sequence length="897" mass="97606">MEEGQDSCRYGDSMTWPSPSSLVPASPHAGGSSDVQGGGLEGSIQQIRDSKIDISSASLHTEMPGGIPVFPADSVMGSITDSLMSPDKGKGQSFAVPITCFSCFLAVFFCGHGQRASNTMVSATLPSGLCLQPKTAPGPTWTGLMAEQTNESLRTDMEELQETLLGDDSFFANDESENVNGSVMEKSSMKKSRKRKRKRVLPDQDLPPTKSPKDDDDDDDVSDNKGSNNVDGGADNVGVCRNDAHCADMGSSKGNKEGGRGHSGANDYQSEQRSNNNKGGKGVGGAGAAAEEEGKAEKSTDNGDGDNSKDNNSNDDVHKVLDILVLPSCPSDSHDQSHAPGLVAQAHDNETLASAPPRAFAKMLGYHLSGSDKNKSNPNHVPEKADNSSLKDFVDSYKQFLNANPDSSPQHPCSCDGSNDDVHAAKTVSLDIPIACHRFDPTKRYKTDSWVSGLDHMASGQTPIFFRTEKLTMHNIESNIDKVKNSLLPIAGIKKFYTPVTEQDRGKHTRAGAALRRGEDKEVAFFNGRPIDTSRLTMGTSDNSSNKILVFADKSNILTRNNLLSGKTPKPVWAYVKVKEVLTDAEIVAIGKLSGEISPPLQIYFLLVACKYKQYIMENRQKELKRGRGQDAWTNTLVPRFEELIKHIRDAIIDIAEPKMEILRLTWEDWVTGDHDYASHSFHIAVIMLVSGGKADETCRQAYTNLMHGMRGPKELLLLMKADGERTLSLCGLTMALTEALRSTSLYLSGSISLLNAAALSCLYFGGSFPTNEIHATSMEQFLHKKCRIILNSITPIFNGVGCDLHVLGLVKVLAKHLKVGKGLNDDQINHNVCDKKHISEEVGYYANEIVGQLKQWSNSPQDSREKVVCCKIVEQIVKRDKCLGLALQEFLKLGTG</sequence>
<feature type="compositionally biased region" description="Basic residues" evidence="1">
    <location>
        <begin position="189"/>
        <end position="199"/>
    </location>
</feature>
<evidence type="ECO:0000313" key="3">
    <source>
        <dbReference type="Proteomes" id="UP000266841"/>
    </source>
</evidence>
<organism evidence="2 3">
    <name type="scientific">Thalassiosira oceanica</name>
    <name type="common">Marine diatom</name>
    <dbReference type="NCBI Taxonomy" id="159749"/>
    <lineage>
        <taxon>Eukaryota</taxon>
        <taxon>Sar</taxon>
        <taxon>Stramenopiles</taxon>
        <taxon>Ochrophyta</taxon>
        <taxon>Bacillariophyta</taxon>
        <taxon>Coscinodiscophyceae</taxon>
        <taxon>Thalassiosirophycidae</taxon>
        <taxon>Thalassiosirales</taxon>
        <taxon>Thalassiosiraceae</taxon>
        <taxon>Thalassiosira</taxon>
    </lineage>
</organism>
<dbReference type="EMBL" id="AGNL01018248">
    <property type="protein sequence ID" value="EJK63438.1"/>
    <property type="molecule type" value="Genomic_DNA"/>
</dbReference>
<feature type="region of interest" description="Disordered" evidence="1">
    <location>
        <begin position="1"/>
        <end position="41"/>
    </location>
</feature>
<name>K0SBB6_THAOC</name>
<keyword evidence="3" id="KW-1185">Reference proteome</keyword>
<reference evidence="2 3" key="1">
    <citation type="journal article" date="2012" name="Genome Biol.">
        <title>Genome and low-iron response of an oceanic diatom adapted to chronic iron limitation.</title>
        <authorList>
            <person name="Lommer M."/>
            <person name="Specht M."/>
            <person name="Roy A.S."/>
            <person name="Kraemer L."/>
            <person name="Andreson R."/>
            <person name="Gutowska M.A."/>
            <person name="Wolf J."/>
            <person name="Bergner S.V."/>
            <person name="Schilhabel M.B."/>
            <person name="Klostermeier U.C."/>
            <person name="Beiko R.G."/>
            <person name="Rosenstiel P."/>
            <person name="Hippler M."/>
            <person name="Laroche J."/>
        </authorList>
    </citation>
    <scope>NUCLEOTIDE SEQUENCE [LARGE SCALE GENOMIC DNA]</scope>
    <source>
        <strain evidence="2 3">CCMP1005</strain>
    </source>
</reference>